<dbReference type="InterPro" id="IPR001451">
    <property type="entry name" value="Hexapep"/>
</dbReference>
<evidence type="ECO:0000313" key="2">
    <source>
        <dbReference type="Proteomes" id="UP000095649"/>
    </source>
</evidence>
<dbReference type="GO" id="GO:0008870">
    <property type="term" value="F:galactoside O-acetyltransferase activity"/>
    <property type="evidence" value="ECO:0007669"/>
    <property type="project" value="UniProtKB-EC"/>
</dbReference>
<reference evidence="1 2" key="1">
    <citation type="submission" date="2015-09" db="EMBL/GenBank/DDBJ databases">
        <authorList>
            <consortium name="Pathogen Informatics"/>
        </authorList>
    </citation>
    <scope>NUCLEOTIDE SEQUENCE [LARGE SCALE GENOMIC DNA]</scope>
    <source>
        <strain evidence="1 2">2789STDY5834970</strain>
    </source>
</reference>
<dbReference type="RefSeq" id="WP_055185632.1">
    <property type="nucleotide sequence ID" value="NZ_CYXN01000005.1"/>
</dbReference>
<sequence>MNIKKVIKKMLCPIQCFRFGVKNQAGNLYIGKGCKIVNPKAMSFGKNVSIMPYTMLVCHAGGHIEIGDGAEIGMFSRVASQGNVIIGKNVFSGPHIFIADYNHEYRNPDEPIKAQGNLIKSTPEFERGGVRIGDDTWIGTNVVIAGTVVIGKHCVIGANSVVTHDIPDYSVAAGAPCKVIKQYNTETEQWENYKR</sequence>
<dbReference type="OrthoDB" id="9801697at2"/>
<gene>
    <name evidence="1" type="primary">lacA</name>
    <name evidence="1" type="ORF">ERS852582_01046</name>
</gene>
<dbReference type="EC" id="2.3.1.18" evidence="1"/>
<dbReference type="PANTHER" id="PTHR23416">
    <property type="entry name" value="SIALIC ACID SYNTHASE-RELATED"/>
    <property type="match status" value="1"/>
</dbReference>
<proteinExistence type="predicted"/>
<dbReference type="SUPFAM" id="SSF51161">
    <property type="entry name" value="Trimeric LpxA-like enzymes"/>
    <property type="match status" value="1"/>
</dbReference>
<name>A0A173SL20_9FIRM</name>
<dbReference type="Proteomes" id="UP000095649">
    <property type="component" value="Unassembled WGS sequence"/>
</dbReference>
<keyword evidence="1" id="KW-0012">Acyltransferase</keyword>
<dbReference type="Gene3D" id="2.160.10.10">
    <property type="entry name" value="Hexapeptide repeat proteins"/>
    <property type="match status" value="1"/>
</dbReference>
<dbReference type="EMBL" id="CYXN01000005">
    <property type="protein sequence ID" value="CUM89878.1"/>
    <property type="molecule type" value="Genomic_DNA"/>
</dbReference>
<accession>A0A173SL20</accession>
<dbReference type="AlphaFoldDB" id="A0A173SL20"/>
<protein>
    <submittedName>
        <fullName evidence="1">Galactoside O-acetyltransferase</fullName>
        <ecNumber evidence="1">2.3.1.18</ecNumber>
    </submittedName>
</protein>
<dbReference type="CDD" id="cd04647">
    <property type="entry name" value="LbH_MAT_like"/>
    <property type="match status" value="1"/>
</dbReference>
<dbReference type="PANTHER" id="PTHR23416:SF78">
    <property type="entry name" value="LIPOPOLYSACCHARIDE BIOSYNTHESIS O-ACETYL TRANSFERASE WBBJ-RELATED"/>
    <property type="match status" value="1"/>
</dbReference>
<organism evidence="1 2">
    <name type="scientific">Faecalibacterium prausnitzii</name>
    <dbReference type="NCBI Taxonomy" id="853"/>
    <lineage>
        <taxon>Bacteria</taxon>
        <taxon>Bacillati</taxon>
        <taxon>Bacillota</taxon>
        <taxon>Clostridia</taxon>
        <taxon>Eubacteriales</taxon>
        <taxon>Oscillospiraceae</taxon>
        <taxon>Faecalibacterium</taxon>
    </lineage>
</organism>
<dbReference type="InterPro" id="IPR011004">
    <property type="entry name" value="Trimer_LpxA-like_sf"/>
</dbReference>
<dbReference type="Pfam" id="PF00132">
    <property type="entry name" value="Hexapep"/>
    <property type="match status" value="1"/>
</dbReference>
<dbReference type="InterPro" id="IPR051159">
    <property type="entry name" value="Hexapeptide_acetyltransf"/>
</dbReference>
<evidence type="ECO:0000313" key="1">
    <source>
        <dbReference type="EMBL" id="CUM89878.1"/>
    </source>
</evidence>
<keyword evidence="1" id="KW-0808">Transferase</keyword>